<dbReference type="SUPFAM" id="SSF51717">
    <property type="entry name" value="Dihydropteroate synthetase-like"/>
    <property type="match status" value="1"/>
</dbReference>
<dbReference type="InterPro" id="IPR000489">
    <property type="entry name" value="Pterin-binding_dom"/>
</dbReference>
<dbReference type="GO" id="GO:0046656">
    <property type="term" value="P:folic acid biosynthetic process"/>
    <property type="evidence" value="ECO:0007669"/>
    <property type="project" value="UniProtKB-KW"/>
</dbReference>
<evidence type="ECO:0000256" key="5">
    <source>
        <dbReference type="ARBA" id="ARBA00012458"/>
    </source>
</evidence>
<dbReference type="GO" id="GO:0046654">
    <property type="term" value="P:tetrahydrofolate biosynthetic process"/>
    <property type="evidence" value="ECO:0007669"/>
    <property type="project" value="UniProtKB-UniPathway"/>
</dbReference>
<dbReference type="PROSITE" id="PS50972">
    <property type="entry name" value="PTERIN_BINDING"/>
    <property type="match status" value="1"/>
</dbReference>
<keyword evidence="10" id="KW-0289">Folate biosynthesis</keyword>
<evidence type="ECO:0000256" key="8">
    <source>
        <dbReference type="ARBA" id="ARBA00022723"/>
    </source>
</evidence>
<dbReference type="KEGG" id="lcu:PL11_009000"/>
<gene>
    <name evidence="13" type="ORF">PL11_009000</name>
</gene>
<evidence type="ECO:0000313" key="13">
    <source>
        <dbReference type="EMBL" id="AQW22047.1"/>
    </source>
</evidence>
<dbReference type="InterPro" id="IPR006390">
    <property type="entry name" value="DHP_synth_dom"/>
</dbReference>
<evidence type="ECO:0000256" key="11">
    <source>
        <dbReference type="ARBA" id="ARBA00030193"/>
    </source>
</evidence>
<organism evidence="13 14">
    <name type="scientific">Lentilactobacillus curieae</name>
    <dbReference type="NCBI Taxonomy" id="1138822"/>
    <lineage>
        <taxon>Bacteria</taxon>
        <taxon>Bacillati</taxon>
        <taxon>Bacillota</taxon>
        <taxon>Bacilli</taxon>
        <taxon>Lactobacillales</taxon>
        <taxon>Lactobacillaceae</taxon>
        <taxon>Lentilactobacillus</taxon>
    </lineage>
</organism>
<dbReference type="PANTHER" id="PTHR20941:SF1">
    <property type="entry name" value="FOLIC ACID SYNTHESIS PROTEIN FOL1"/>
    <property type="match status" value="1"/>
</dbReference>
<evidence type="ECO:0000256" key="2">
    <source>
        <dbReference type="ARBA" id="ARBA00001946"/>
    </source>
</evidence>
<dbReference type="GO" id="GO:0046872">
    <property type="term" value="F:metal ion binding"/>
    <property type="evidence" value="ECO:0007669"/>
    <property type="project" value="UniProtKB-KW"/>
</dbReference>
<dbReference type="InterPro" id="IPR011005">
    <property type="entry name" value="Dihydropteroate_synth-like_sf"/>
</dbReference>
<dbReference type="Pfam" id="PF00809">
    <property type="entry name" value="Pterin_bind"/>
    <property type="match status" value="1"/>
</dbReference>
<dbReference type="InterPro" id="IPR045031">
    <property type="entry name" value="DHP_synth-like"/>
</dbReference>
<feature type="domain" description="Pterin-binding" evidence="12">
    <location>
        <begin position="101"/>
        <end position="352"/>
    </location>
</feature>
<evidence type="ECO:0000256" key="7">
    <source>
        <dbReference type="ARBA" id="ARBA00022679"/>
    </source>
</evidence>
<evidence type="ECO:0000313" key="14">
    <source>
        <dbReference type="Proteomes" id="UP000030361"/>
    </source>
</evidence>
<dbReference type="EMBL" id="CP018906">
    <property type="protein sequence ID" value="AQW22047.1"/>
    <property type="molecule type" value="Genomic_DNA"/>
</dbReference>
<evidence type="ECO:0000256" key="6">
    <source>
        <dbReference type="ARBA" id="ARBA00016919"/>
    </source>
</evidence>
<dbReference type="NCBIfam" id="TIGR01496">
    <property type="entry name" value="DHPS"/>
    <property type="match status" value="1"/>
</dbReference>
<comment type="pathway">
    <text evidence="3">Cofactor biosynthesis; tetrahydrofolate biosynthesis; 7,8-dihydrofolate from 2-amino-4-hydroxy-6-hydroxymethyl-7,8-dihydropteridine diphosphate and 4-aminobenzoate: step 1/2.</text>
</comment>
<evidence type="ECO:0000259" key="12">
    <source>
        <dbReference type="PROSITE" id="PS50972"/>
    </source>
</evidence>
<comment type="similarity">
    <text evidence="4">Belongs to the DHPS family.</text>
</comment>
<protein>
    <recommendedName>
        <fullName evidence="6">Dihydropteroate synthase</fullName>
        <ecNumber evidence="5">2.5.1.15</ecNumber>
    </recommendedName>
    <alternativeName>
        <fullName evidence="11">Dihydropteroate pyrophosphorylase</fullName>
    </alternativeName>
</protein>
<keyword evidence="14" id="KW-1185">Reference proteome</keyword>
<evidence type="ECO:0000256" key="10">
    <source>
        <dbReference type="ARBA" id="ARBA00022909"/>
    </source>
</evidence>
<keyword evidence="7" id="KW-0808">Transferase</keyword>
<name>A0A1S6QK82_9LACO</name>
<dbReference type="GO" id="GO:0004156">
    <property type="term" value="F:dihydropteroate synthase activity"/>
    <property type="evidence" value="ECO:0007669"/>
    <property type="project" value="UniProtKB-EC"/>
</dbReference>
<dbReference type="Proteomes" id="UP000030361">
    <property type="component" value="Chromosome"/>
</dbReference>
<keyword evidence="9" id="KW-0460">Magnesium</keyword>
<accession>A0A1S6QK82</accession>
<dbReference type="Gene3D" id="3.20.20.20">
    <property type="entry name" value="Dihydropteroate synthase-like"/>
    <property type="match status" value="1"/>
</dbReference>
<reference evidence="13 14" key="1">
    <citation type="journal article" date="2015" name="Genome Announc.">
        <title>Genome Sequence of Lactobacillus curieae CCTCC M 2011381T, a Novel Producer of Gamma-aminobutyric Acid.</title>
        <authorList>
            <person name="Wang Y."/>
            <person name="Wang Y."/>
            <person name="Lang C."/>
            <person name="Wei D."/>
            <person name="Xu P."/>
            <person name="Xie J."/>
        </authorList>
    </citation>
    <scope>NUCLEOTIDE SEQUENCE [LARGE SCALE GENOMIC DNA]</scope>
    <source>
        <strain evidence="13 14">CCTCC M 2011381</strain>
    </source>
</reference>
<evidence type="ECO:0000256" key="3">
    <source>
        <dbReference type="ARBA" id="ARBA00004763"/>
    </source>
</evidence>
<dbReference type="UniPathway" id="UPA00077">
    <property type="reaction ID" value="UER00156"/>
</dbReference>
<evidence type="ECO:0000256" key="1">
    <source>
        <dbReference type="ARBA" id="ARBA00000012"/>
    </source>
</evidence>
<evidence type="ECO:0000256" key="9">
    <source>
        <dbReference type="ARBA" id="ARBA00022842"/>
    </source>
</evidence>
<comment type="catalytic activity">
    <reaction evidence="1">
        <text>(7,8-dihydropterin-6-yl)methyl diphosphate + 4-aminobenzoate = 7,8-dihydropteroate + diphosphate</text>
        <dbReference type="Rhea" id="RHEA:19949"/>
        <dbReference type="ChEBI" id="CHEBI:17836"/>
        <dbReference type="ChEBI" id="CHEBI:17839"/>
        <dbReference type="ChEBI" id="CHEBI:33019"/>
        <dbReference type="ChEBI" id="CHEBI:72950"/>
        <dbReference type="EC" id="2.5.1.15"/>
    </reaction>
</comment>
<keyword evidence="8" id="KW-0479">Metal-binding</keyword>
<proteinExistence type="inferred from homology"/>
<comment type="cofactor">
    <cofactor evidence="2">
        <name>Mg(2+)</name>
        <dbReference type="ChEBI" id="CHEBI:18420"/>
    </cofactor>
</comment>
<dbReference type="AlphaFoldDB" id="A0A1S6QK82"/>
<dbReference type="GO" id="GO:0005829">
    <property type="term" value="C:cytosol"/>
    <property type="evidence" value="ECO:0007669"/>
    <property type="project" value="TreeGrafter"/>
</dbReference>
<sequence>MEPINVKSVNSALRNKLKIVFLATEEEVNKVSNLEYATNKLYDANSRKMSIEIQRDMLSSLLKDLQTELSSSSVDTLKQLVFETEIHFSGRGFDFDITTQPLIYSILNLTPDSFYDGGVNNSISGVLKRIESEQEAGAQVFEVGGKSSKPHFDDISPEAEWSRLAPYLKEIHANFPDIVLAIDSNTPEVIKLALDDGIQIINDIDGFNSKSKLDLVKEYQPAVVSMFNGRNFNEQAETLIKTMDNFFDQNLEDLLATGIKPENIVLDPGVGFSDHNTLEFDLIKMKYTKQMTRFNVPIMIAISRKSFASRLFDLDSADDRLLPTLLFESLMSVLGGRIIRVHDVKETAMMTKTFELLKAALD</sequence>
<dbReference type="PANTHER" id="PTHR20941">
    <property type="entry name" value="FOLATE SYNTHESIS PROTEINS"/>
    <property type="match status" value="1"/>
</dbReference>
<evidence type="ECO:0000256" key="4">
    <source>
        <dbReference type="ARBA" id="ARBA00009503"/>
    </source>
</evidence>
<dbReference type="eggNOG" id="COG0294">
    <property type="taxonomic scope" value="Bacteria"/>
</dbReference>
<dbReference type="EC" id="2.5.1.15" evidence="5"/>